<dbReference type="EMBL" id="JAABOA010003436">
    <property type="protein sequence ID" value="KAF9578674.1"/>
    <property type="molecule type" value="Genomic_DNA"/>
</dbReference>
<feature type="compositionally biased region" description="Polar residues" evidence="2">
    <location>
        <begin position="157"/>
        <end position="174"/>
    </location>
</feature>
<feature type="coiled-coil region" evidence="1">
    <location>
        <begin position="406"/>
        <end position="461"/>
    </location>
</feature>
<evidence type="ECO:0000256" key="2">
    <source>
        <dbReference type="SAM" id="MobiDB-lite"/>
    </source>
</evidence>
<evidence type="ECO:0000313" key="4">
    <source>
        <dbReference type="EMBL" id="KAF9578674.1"/>
    </source>
</evidence>
<keyword evidence="3" id="KW-0472">Membrane</keyword>
<accession>A0A9P6FNW8</accession>
<feature type="compositionally biased region" description="Polar residues" evidence="2">
    <location>
        <begin position="380"/>
        <end position="392"/>
    </location>
</feature>
<proteinExistence type="predicted"/>
<keyword evidence="1" id="KW-0175">Coiled coil</keyword>
<feature type="coiled-coil region" evidence="1">
    <location>
        <begin position="196"/>
        <end position="297"/>
    </location>
</feature>
<keyword evidence="3" id="KW-1133">Transmembrane helix</keyword>
<feature type="region of interest" description="Disordered" evidence="2">
    <location>
        <begin position="463"/>
        <end position="539"/>
    </location>
</feature>
<organism evidence="4 5">
    <name type="scientific">Lunasporangiospora selenospora</name>
    <dbReference type="NCBI Taxonomy" id="979761"/>
    <lineage>
        <taxon>Eukaryota</taxon>
        <taxon>Fungi</taxon>
        <taxon>Fungi incertae sedis</taxon>
        <taxon>Mucoromycota</taxon>
        <taxon>Mortierellomycotina</taxon>
        <taxon>Mortierellomycetes</taxon>
        <taxon>Mortierellales</taxon>
        <taxon>Mortierellaceae</taxon>
        <taxon>Lunasporangiospora</taxon>
    </lineage>
</organism>
<evidence type="ECO:0000313" key="5">
    <source>
        <dbReference type="Proteomes" id="UP000780801"/>
    </source>
</evidence>
<feature type="compositionally biased region" description="Low complexity" evidence="2">
    <location>
        <begin position="327"/>
        <end position="351"/>
    </location>
</feature>
<feature type="compositionally biased region" description="Basic and acidic residues" evidence="2">
    <location>
        <begin position="367"/>
        <end position="378"/>
    </location>
</feature>
<gene>
    <name evidence="4" type="ORF">BGW38_005420</name>
</gene>
<dbReference type="AlphaFoldDB" id="A0A9P6FNW8"/>
<feature type="region of interest" description="Disordered" evidence="2">
    <location>
        <begin position="318"/>
        <end position="399"/>
    </location>
</feature>
<feature type="region of interest" description="Disordered" evidence="2">
    <location>
        <begin position="27"/>
        <end position="66"/>
    </location>
</feature>
<feature type="region of interest" description="Disordered" evidence="2">
    <location>
        <begin position="109"/>
        <end position="136"/>
    </location>
</feature>
<feature type="compositionally biased region" description="Low complexity" evidence="2">
    <location>
        <begin position="491"/>
        <end position="502"/>
    </location>
</feature>
<protein>
    <submittedName>
        <fullName evidence="4">Uncharacterized protein</fullName>
    </submittedName>
</protein>
<reference evidence="4" key="1">
    <citation type="journal article" date="2020" name="Fungal Divers.">
        <title>Resolving the Mortierellaceae phylogeny through synthesis of multi-gene phylogenetics and phylogenomics.</title>
        <authorList>
            <person name="Vandepol N."/>
            <person name="Liber J."/>
            <person name="Desiro A."/>
            <person name="Na H."/>
            <person name="Kennedy M."/>
            <person name="Barry K."/>
            <person name="Grigoriev I.V."/>
            <person name="Miller A.N."/>
            <person name="O'Donnell K."/>
            <person name="Stajich J.E."/>
            <person name="Bonito G."/>
        </authorList>
    </citation>
    <scope>NUCLEOTIDE SEQUENCE</scope>
    <source>
        <strain evidence="4">KOD1015</strain>
    </source>
</reference>
<evidence type="ECO:0000256" key="1">
    <source>
        <dbReference type="SAM" id="Coils"/>
    </source>
</evidence>
<feature type="compositionally biased region" description="Polar residues" evidence="2">
    <location>
        <begin position="53"/>
        <end position="62"/>
    </location>
</feature>
<name>A0A9P6FNW8_9FUNG</name>
<feature type="region of interest" description="Disordered" evidence="2">
    <location>
        <begin position="148"/>
        <end position="178"/>
    </location>
</feature>
<comment type="caution">
    <text evidence="4">The sequence shown here is derived from an EMBL/GenBank/DDBJ whole genome shotgun (WGS) entry which is preliminary data.</text>
</comment>
<keyword evidence="3" id="KW-0812">Transmembrane</keyword>
<feature type="compositionally biased region" description="Low complexity" evidence="2">
    <location>
        <begin position="27"/>
        <end position="42"/>
    </location>
</feature>
<keyword evidence="5" id="KW-1185">Reference proteome</keyword>
<dbReference type="Proteomes" id="UP000780801">
    <property type="component" value="Unassembled WGS sequence"/>
</dbReference>
<feature type="non-terminal residue" evidence="4">
    <location>
        <position position="671"/>
    </location>
</feature>
<evidence type="ECO:0000256" key="3">
    <source>
        <dbReference type="SAM" id="Phobius"/>
    </source>
</evidence>
<feature type="compositionally biased region" description="Basic and acidic residues" evidence="2">
    <location>
        <begin position="469"/>
        <end position="489"/>
    </location>
</feature>
<feature type="compositionally biased region" description="Polar residues" evidence="2">
    <location>
        <begin position="527"/>
        <end position="539"/>
    </location>
</feature>
<sequence length="671" mass="75252">LHEKVACKVYISRMNVIAGAQHDTKSAASLTTGSGTGTIKSNGSHHLHHEQQNDGPDSNGAAQSIILPGGQSENIDLIFSRLQSELLRAQETHADLEFLRQGISELERSISVAPPDHTSDDADQTGSEDGRDSMTHIDSEPELEMNGYQRSHAKRSPSGSFSGTTNSGPLPSSASKEKDDFDRLLHQKTMDHTTEVNTLTLTLEMTKQDLKESKQQIQQLEHEQARITDLLQGLETQKENQQKQLVEMDMLRDEFTTISLQIETMAEEHEKELEKEKENYRMEIQRMEEAHKEELERIVVEVAQEQDTVIQSRLAEMDERRHKHQQPQKQPQQQQQTLKQHQQEEQGSQQHTLKQHHQEELGSQQQEHAEHDRNEKALQEPSTIETGVTIGSLTDCGRDKDADQTIECLHIELRQERNENAMLRKQLEGNLSLVQELVLENAKVANELNSIREELKRMATLSSPIHGLPESDEKAPPVHGLVESEEKVPGHHPSQHQPPQHQACPGNETGDDGSNEMQENDKRPTARSRSPSNLLNMTETKTEHSFVDAETSAWYSMTTIVCSLSLFLEMITIQSGRLYSTKTSETAIVDDTAVRELGKGERQDGTEDSLRRLATVGSGNGWNDFGLFQFMTILASGGLVLVGAIGIYIIWIWHSTGPDSIPMPMPMPIVG</sequence>
<feature type="transmembrane region" description="Helical" evidence="3">
    <location>
        <begin position="630"/>
        <end position="653"/>
    </location>
</feature>